<name>A0A4Q4TQG7_9PEZI</name>
<reference evidence="2 3" key="1">
    <citation type="submission" date="2018-06" db="EMBL/GenBank/DDBJ databases">
        <title>Complete Genomes of Monosporascus.</title>
        <authorList>
            <person name="Robinson A.J."/>
            <person name="Natvig D.O."/>
        </authorList>
    </citation>
    <scope>NUCLEOTIDE SEQUENCE [LARGE SCALE GENOMIC DNA]</scope>
    <source>
        <strain evidence="2 3">CBS 110550</strain>
    </source>
</reference>
<evidence type="ECO:0000313" key="3">
    <source>
        <dbReference type="Proteomes" id="UP000293360"/>
    </source>
</evidence>
<evidence type="ECO:0000259" key="1">
    <source>
        <dbReference type="Pfam" id="PF07985"/>
    </source>
</evidence>
<dbReference type="PANTHER" id="PTHR42080:SF1">
    <property type="entry name" value="SRR1-LIKE DOMAIN-CONTAINING PROTEIN"/>
    <property type="match status" value="1"/>
</dbReference>
<gene>
    <name evidence="2" type="ORF">DL764_001819</name>
</gene>
<dbReference type="OrthoDB" id="5240813at2759"/>
<dbReference type="Proteomes" id="UP000293360">
    <property type="component" value="Unassembled WGS sequence"/>
</dbReference>
<organism evidence="2 3">
    <name type="scientific">Monosporascus ibericus</name>
    <dbReference type="NCBI Taxonomy" id="155417"/>
    <lineage>
        <taxon>Eukaryota</taxon>
        <taxon>Fungi</taxon>
        <taxon>Dikarya</taxon>
        <taxon>Ascomycota</taxon>
        <taxon>Pezizomycotina</taxon>
        <taxon>Sordariomycetes</taxon>
        <taxon>Xylariomycetidae</taxon>
        <taxon>Xylariales</taxon>
        <taxon>Xylariales incertae sedis</taxon>
        <taxon>Monosporascus</taxon>
    </lineage>
</organism>
<sequence>MAVNCNLWINPRRFIIELCGNAIVQFPRKLTPDQMLQWLETGDPHKQPHAGTDEAAHEQFLRRVEEFNVNKIVCFGLGSFATGGYKTVDVRSAGRYAAAMIIGQVVAELAGRDWIPIYAQDADLNKTDISVLRRVGIQAVNPYLHEGYTLVDRGTFVMSVDVADGARLEQMVLDCSTPAAIFMTNFRPDGLRRVADAPRVAAYGILAEEYTKILNVQTLEDEDEMAYLGGARLYIRKAQV</sequence>
<dbReference type="InterPro" id="IPR012942">
    <property type="entry name" value="SRR1-like"/>
</dbReference>
<feature type="domain" description="SRR1-like" evidence="1">
    <location>
        <begin position="62"/>
        <end position="192"/>
    </location>
</feature>
<dbReference type="Pfam" id="PF07985">
    <property type="entry name" value="SRR1"/>
    <property type="match status" value="1"/>
</dbReference>
<protein>
    <recommendedName>
        <fullName evidence="1">SRR1-like domain-containing protein</fullName>
    </recommendedName>
</protein>
<keyword evidence="3" id="KW-1185">Reference proteome</keyword>
<dbReference type="AlphaFoldDB" id="A0A4Q4TQG7"/>
<dbReference type="PANTHER" id="PTHR42080">
    <property type="entry name" value="SRR1 DOMAIN-CONTAINING PROTEIN"/>
    <property type="match status" value="1"/>
</dbReference>
<proteinExistence type="predicted"/>
<dbReference type="EMBL" id="QJNU01000058">
    <property type="protein sequence ID" value="RYP08584.1"/>
    <property type="molecule type" value="Genomic_DNA"/>
</dbReference>
<comment type="caution">
    <text evidence="2">The sequence shown here is derived from an EMBL/GenBank/DDBJ whole genome shotgun (WGS) entry which is preliminary data.</text>
</comment>
<evidence type="ECO:0000313" key="2">
    <source>
        <dbReference type="EMBL" id="RYP08584.1"/>
    </source>
</evidence>
<accession>A0A4Q4TQG7</accession>